<keyword evidence="5" id="KW-0963">Cytoplasm</keyword>
<keyword evidence="11" id="KW-0732">Signal</keyword>
<comment type="subcellular location">
    <subcellularLocation>
        <location evidence="2">Cytoplasm</location>
        <location evidence="2">Cytoskeleton</location>
    </subcellularLocation>
    <subcellularLocation>
        <location evidence="1">Nucleus</location>
    </subcellularLocation>
</comment>
<dbReference type="CDD" id="cd21452">
    <property type="entry name" value="DLC-like_DYNLL1_DYNLL2"/>
    <property type="match status" value="1"/>
</dbReference>
<dbReference type="GO" id="GO:0007017">
    <property type="term" value="P:microtubule-based process"/>
    <property type="evidence" value="ECO:0007669"/>
    <property type="project" value="InterPro"/>
</dbReference>
<evidence type="ECO:0000256" key="11">
    <source>
        <dbReference type="SAM" id="SignalP"/>
    </source>
</evidence>
<keyword evidence="8" id="KW-0653">Protein transport</keyword>
<dbReference type="PANTHER" id="PTHR11886">
    <property type="entry name" value="DYNEIN LIGHT CHAIN"/>
    <property type="match status" value="1"/>
</dbReference>
<gene>
    <name evidence="12" type="ORF">HUJ06_019934</name>
</gene>
<dbReference type="Gene3D" id="3.30.740.10">
    <property type="entry name" value="Protein Inhibitor Of Neuronal Nitric Oxide Synthase"/>
    <property type="match status" value="1"/>
</dbReference>
<dbReference type="InterPro" id="IPR037177">
    <property type="entry name" value="DLC_sf"/>
</dbReference>
<dbReference type="FunFam" id="3.30.740.10:FF:000005">
    <property type="entry name" value="Dynein light chain"/>
    <property type="match status" value="1"/>
</dbReference>
<dbReference type="GO" id="GO:0015031">
    <property type="term" value="P:protein transport"/>
    <property type="evidence" value="ECO:0007669"/>
    <property type="project" value="UniProtKB-KW"/>
</dbReference>
<evidence type="ECO:0000313" key="13">
    <source>
        <dbReference type="Proteomes" id="UP000607653"/>
    </source>
</evidence>
<dbReference type="SUPFAM" id="SSF54648">
    <property type="entry name" value="DLC"/>
    <property type="match status" value="1"/>
</dbReference>
<name>A0A822XH74_NELNU</name>
<evidence type="ECO:0000256" key="5">
    <source>
        <dbReference type="ARBA" id="ARBA00022490"/>
    </source>
</evidence>
<dbReference type="EMBL" id="DUZY01000001">
    <property type="protein sequence ID" value="DAD18471.1"/>
    <property type="molecule type" value="Genomic_DNA"/>
</dbReference>
<dbReference type="InterPro" id="IPR001372">
    <property type="entry name" value="Dynein_light_chain_typ-1/2"/>
</dbReference>
<dbReference type="AlphaFoldDB" id="A0A822XH74"/>
<evidence type="ECO:0000313" key="12">
    <source>
        <dbReference type="EMBL" id="DAD18471.1"/>
    </source>
</evidence>
<dbReference type="GO" id="GO:0051028">
    <property type="term" value="P:mRNA transport"/>
    <property type="evidence" value="ECO:0007669"/>
    <property type="project" value="UniProtKB-KW"/>
</dbReference>
<evidence type="ECO:0000256" key="8">
    <source>
        <dbReference type="ARBA" id="ARBA00022927"/>
    </source>
</evidence>
<evidence type="ECO:0000256" key="9">
    <source>
        <dbReference type="ARBA" id="ARBA00023212"/>
    </source>
</evidence>
<organism evidence="12 13">
    <name type="scientific">Nelumbo nucifera</name>
    <name type="common">Sacred lotus</name>
    <dbReference type="NCBI Taxonomy" id="4432"/>
    <lineage>
        <taxon>Eukaryota</taxon>
        <taxon>Viridiplantae</taxon>
        <taxon>Streptophyta</taxon>
        <taxon>Embryophyta</taxon>
        <taxon>Tracheophyta</taxon>
        <taxon>Spermatophyta</taxon>
        <taxon>Magnoliopsida</taxon>
        <taxon>Proteales</taxon>
        <taxon>Nelumbonaceae</taxon>
        <taxon>Nelumbo</taxon>
    </lineage>
</organism>
<proteinExistence type="predicted"/>
<reference evidence="12 13" key="1">
    <citation type="journal article" date="2020" name="Mol. Biol. Evol.">
        <title>Distinct Expression and Methylation Patterns for Genes with Different Fates following a Single Whole-Genome Duplication in Flowering Plants.</title>
        <authorList>
            <person name="Shi T."/>
            <person name="Rahmani R.S."/>
            <person name="Gugger P.F."/>
            <person name="Wang M."/>
            <person name="Li H."/>
            <person name="Zhang Y."/>
            <person name="Li Z."/>
            <person name="Wang Q."/>
            <person name="Van de Peer Y."/>
            <person name="Marchal K."/>
            <person name="Chen J."/>
        </authorList>
    </citation>
    <scope>NUCLEOTIDE SEQUENCE [LARGE SCALE GENOMIC DNA]</scope>
    <source>
        <tissue evidence="12">Leaf</tissue>
    </source>
</reference>
<keyword evidence="7" id="KW-0509">mRNA transport</keyword>
<dbReference type="Proteomes" id="UP000607653">
    <property type="component" value="Unassembled WGS sequence"/>
</dbReference>
<dbReference type="GO" id="GO:0005634">
    <property type="term" value="C:nucleus"/>
    <property type="evidence" value="ECO:0007669"/>
    <property type="project" value="UniProtKB-SubCell"/>
</dbReference>
<keyword evidence="10" id="KW-0539">Nucleus</keyword>
<evidence type="ECO:0000256" key="6">
    <source>
        <dbReference type="ARBA" id="ARBA00022701"/>
    </source>
</evidence>
<keyword evidence="4" id="KW-0813">Transport</keyword>
<dbReference type="SMART" id="SM01375">
    <property type="entry name" value="Dynein_light"/>
    <property type="match status" value="1"/>
</dbReference>
<keyword evidence="13" id="KW-1185">Reference proteome</keyword>
<protein>
    <recommendedName>
        <fullName evidence="3">Dynein light chain 1, cytoplasmic</fullName>
    </recommendedName>
</protein>
<evidence type="ECO:0000256" key="2">
    <source>
        <dbReference type="ARBA" id="ARBA00004245"/>
    </source>
</evidence>
<evidence type="ECO:0000256" key="1">
    <source>
        <dbReference type="ARBA" id="ARBA00004123"/>
    </source>
</evidence>
<dbReference type="GO" id="GO:0030286">
    <property type="term" value="C:dynein complex"/>
    <property type="evidence" value="ECO:0007669"/>
    <property type="project" value="InterPro"/>
</dbReference>
<sequence>MWSLIYRIIFSPTSLSLTYLLINSTVKSSPKPTSKIQFQLPTSLSLGENSCSLQDMEVEDGKKKQEGVFYPSRRMPPEAKLAAIAVELNIRLKSADMPATMQERAFRQARALLDAASNNSRPNPTLMALALKKEFDALYGPAWHCVVGKSFGSFVTHSRGGFLYFSIDKFCFLLFKTEVQRVTEPRPL</sequence>
<evidence type="ECO:0000256" key="7">
    <source>
        <dbReference type="ARBA" id="ARBA00022816"/>
    </source>
</evidence>
<accession>A0A822XH74</accession>
<feature type="signal peptide" evidence="11">
    <location>
        <begin position="1"/>
        <end position="18"/>
    </location>
</feature>
<keyword evidence="6" id="KW-0493">Microtubule</keyword>
<comment type="caution">
    <text evidence="12">The sequence shown here is derived from an EMBL/GenBank/DDBJ whole genome shotgun (WGS) entry which is preliminary data.</text>
</comment>
<dbReference type="Pfam" id="PF01221">
    <property type="entry name" value="Dynein_light"/>
    <property type="match status" value="1"/>
</dbReference>
<dbReference type="PANTHER" id="PTHR11886:SF56">
    <property type="entry name" value="OS02G0580400 PROTEIN"/>
    <property type="match status" value="1"/>
</dbReference>
<evidence type="ECO:0000256" key="4">
    <source>
        <dbReference type="ARBA" id="ARBA00022448"/>
    </source>
</evidence>
<evidence type="ECO:0000256" key="10">
    <source>
        <dbReference type="ARBA" id="ARBA00023242"/>
    </source>
</evidence>
<evidence type="ECO:0000256" key="3">
    <source>
        <dbReference type="ARBA" id="ARBA00015062"/>
    </source>
</evidence>
<keyword evidence="9" id="KW-0206">Cytoskeleton</keyword>
<dbReference type="GO" id="GO:0005874">
    <property type="term" value="C:microtubule"/>
    <property type="evidence" value="ECO:0007669"/>
    <property type="project" value="UniProtKB-KW"/>
</dbReference>
<feature type="chain" id="PRO_5032302058" description="Dynein light chain 1, cytoplasmic" evidence="11">
    <location>
        <begin position="19"/>
        <end position="188"/>
    </location>
</feature>